<dbReference type="KEGG" id="lhb:D1010_13605"/>
<dbReference type="AlphaFoldDB" id="A0A510U0Q7"/>
<dbReference type="EMBL" id="CP045143">
    <property type="protein sequence ID" value="QFR24327.1"/>
    <property type="molecule type" value="Genomic_DNA"/>
</dbReference>
<reference evidence="1 2" key="1">
    <citation type="submission" date="2019-10" db="EMBL/GenBank/DDBJ databases">
        <title>The completed genome of Lactobacillus harbinensis M1.</title>
        <authorList>
            <person name="Zheng Y."/>
        </authorList>
    </citation>
    <scope>NUCLEOTIDE SEQUENCE [LARGE SCALE GENOMIC DNA]</scope>
    <source>
        <strain evidence="1 2">M1</strain>
    </source>
</reference>
<dbReference type="RefSeq" id="WP_146995051.1">
    <property type="nucleotide sequence ID" value="NZ_BJTX01000053.1"/>
</dbReference>
<evidence type="ECO:0000313" key="1">
    <source>
        <dbReference type="EMBL" id="QFR24327.1"/>
    </source>
</evidence>
<protein>
    <submittedName>
        <fullName evidence="1">Uncharacterized protein</fullName>
    </submittedName>
</protein>
<evidence type="ECO:0000313" key="2">
    <source>
        <dbReference type="Proteomes" id="UP000326779"/>
    </source>
</evidence>
<proteinExistence type="predicted"/>
<sequence length="69" mass="7898">MSAVSALVAETVTILVSLAVLIKVFAFLIKSLTTAVNALRELELATINWQQVRQRRRRQQQKRHKNSRP</sequence>
<organism evidence="1 2">
    <name type="scientific">Schleiferilactobacillus harbinensis</name>
    <dbReference type="NCBI Taxonomy" id="304207"/>
    <lineage>
        <taxon>Bacteria</taxon>
        <taxon>Bacillati</taxon>
        <taxon>Bacillota</taxon>
        <taxon>Bacilli</taxon>
        <taxon>Lactobacillales</taxon>
        <taxon>Lactobacillaceae</taxon>
        <taxon>Schleiferilactobacillus</taxon>
    </lineage>
</organism>
<gene>
    <name evidence="1" type="ORF">D1010_13605</name>
</gene>
<dbReference type="Proteomes" id="UP000326779">
    <property type="component" value="Chromosome"/>
</dbReference>
<name>A0A510U0Q7_9LACO</name>
<accession>A0A510U0Q7</accession>